<dbReference type="InterPro" id="IPR000719">
    <property type="entry name" value="Prot_kinase_dom"/>
</dbReference>
<dbReference type="SUPFAM" id="SSF56112">
    <property type="entry name" value="Protein kinase-like (PK-like)"/>
    <property type="match status" value="1"/>
</dbReference>
<dbReference type="HOGENOM" id="CLU_918299_0_0_1"/>
<protein>
    <recommendedName>
        <fullName evidence="1">Protein kinase domain-containing protein</fullName>
    </recommendedName>
</protein>
<evidence type="ECO:0000313" key="2">
    <source>
        <dbReference type="EMBL" id="EUC34672.1"/>
    </source>
</evidence>
<dbReference type="Proteomes" id="UP000053841">
    <property type="component" value="Unassembled WGS sequence"/>
</dbReference>
<proteinExistence type="predicted"/>
<evidence type="ECO:0000313" key="3">
    <source>
        <dbReference type="Proteomes" id="UP000053841"/>
    </source>
</evidence>
<reference evidence="2 3" key="1">
    <citation type="journal article" date="2013" name="PLoS Genet.">
        <title>Comparative genome structure, secondary metabolite, and effector coding capacity across Cochliobolus pathogens.</title>
        <authorList>
            <person name="Condon B.J."/>
            <person name="Leng Y."/>
            <person name="Wu D."/>
            <person name="Bushley K.E."/>
            <person name="Ohm R.A."/>
            <person name="Otillar R."/>
            <person name="Martin J."/>
            <person name="Schackwitz W."/>
            <person name="Grimwood J."/>
            <person name="MohdZainudin N."/>
            <person name="Xue C."/>
            <person name="Wang R."/>
            <person name="Manning V.A."/>
            <person name="Dhillon B."/>
            <person name="Tu Z.J."/>
            <person name="Steffenson B.J."/>
            <person name="Salamov A."/>
            <person name="Sun H."/>
            <person name="Lowry S."/>
            <person name="LaButti K."/>
            <person name="Han J."/>
            <person name="Copeland A."/>
            <person name="Lindquist E."/>
            <person name="Barry K."/>
            <person name="Schmutz J."/>
            <person name="Baker S.E."/>
            <person name="Ciuffetti L.M."/>
            <person name="Grigoriev I.V."/>
            <person name="Zhong S."/>
            <person name="Turgeon B.G."/>
        </authorList>
    </citation>
    <scope>NUCLEOTIDE SEQUENCE [LARGE SCALE GENOMIC DNA]</scope>
    <source>
        <strain evidence="2 3">26-R-13</strain>
    </source>
</reference>
<gene>
    <name evidence="2" type="ORF">COCCADRAFT_35709</name>
</gene>
<name>W6Y5A1_COCC2</name>
<dbReference type="EMBL" id="KI964587">
    <property type="protein sequence ID" value="EUC34672.1"/>
    <property type="molecule type" value="Genomic_DNA"/>
</dbReference>
<keyword evidence="3" id="KW-1185">Reference proteome</keyword>
<organism evidence="2 3">
    <name type="scientific">Cochliobolus carbonum (strain 26-R-13)</name>
    <name type="common">Maize leaf spot fungus</name>
    <name type="synonym">Bipolaris zeicola</name>
    <dbReference type="NCBI Taxonomy" id="930089"/>
    <lineage>
        <taxon>Eukaryota</taxon>
        <taxon>Fungi</taxon>
        <taxon>Dikarya</taxon>
        <taxon>Ascomycota</taxon>
        <taxon>Pezizomycotina</taxon>
        <taxon>Dothideomycetes</taxon>
        <taxon>Pleosporomycetidae</taxon>
        <taxon>Pleosporales</taxon>
        <taxon>Pleosporineae</taxon>
        <taxon>Pleosporaceae</taxon>
        <taxon>Bipolaris</taxon>
    </lineage>
</organism>
<dbReference type="Gene3D" id="1.10.510.10">
    <property type="entry name" value="Transferase(Phosphotransferase) domain 1"/>
    <property type="match status" value="1"/>
</dbReference>
<evidence type="ECO:0000259" key="1">
    <source>
        <dbReference type="PROSITE" id="PS50011"/>
    </source>
</evidence>
<dbReference type="GeneID" id="19148072"/>
<dbReference type="GO" id="GO:0005524">
    <property type="term" value="F:ATP binding"/>
    <property type="evidence" value="ECO:0007669"/>
    <property type="project" value="InterPro"/>
</dbReference>
<dbReference type="PROSITE" id="PS50011">
    <property type="entry name" value="PROTEIN_KINASE_DOM"/>
    <property type="match status" value="1"/>
</dbReference>
<dbReference type="GO" id="GO:0004672">
    <property type="term" value="F:protein kinase activity"/>
    <property type="evidence" value="ECO:0007669"/>
    <property type="project" value="InterPro"/>
</dbReference>
<dbReference type="OrthoDB" id="626167at2759"/>
<dbReference type="Gene3D" id="3.30.200.20">
    <property type="entry name" value="Phosphorylase Kinase, domain 1"/>
    <property type="match status" value="1"/>
</dbReference>
<dbReference type="InterPro" id="IPR011009">
    <property type="entry name" value="Kinase-like_dom_sf"/>
</dbReference>
<dbReference type="AlphaFoldDB" id="W6Y5A1"/>
<feature type="domain" description="Protein kinase" evidence="1">
    <location>
        <begin position="21"/>
        <end position="319"/>
    </location>
</feature>
<dbReference type="KEGG" id="bze:COCCADRAFT_35709"/>
<dbReference type="RefSeq" id="XP_007711018.1">
    <property type="nucleotide sequence ID" value="XM_007712828.1"/>
</dbReference>
<accession>W6Y5A1</accession>
<sequence>MGHSVTIPTTVHIASDFANKYLIINEAGQGNCGKVLFCVSASSASNEPKDSRQSTAVVAVKTAQIGSLGLGLAQEILALQRIQSLLTGSQVEQQLPALVNYNLPAAEPRSHWLAINAIQGFNLVQLIKALILSAPVCSPKNSLPHNTTSTPTLPATLMLHITQQLVQTVAWLHTTANIAHGDIFSGNIMLDISRCSFSTNPVILPSLVLIDFDGATLAPNDILRAADRSSVYEFLFSLGELMQVLIENRLDRGVRASTMGFKEFCAKFEGEMVRRVESGVDVDVEKARELVERVVAMSEVEFPGEEVVKEVLERGRGLK</sequence>